<feature type="domain" description="Glycerol-3-phosphate dehydrogenase NAD-dependent C-terminal" evidence="7">
    <location>
        <begin position="253"/>
        <end position="399"/>
    </location>
</feature>
<evidence type="ECO:0000256" key="1">
    <source>
        <dbReference type="ARBA" id="ARBA00011009"/>
    </source>
</evidence>
<dbReference type="PRINTS" id="PR00077">
    <property type="entry name" value="GPDHDRGNASE"/>
</dbReference>
<dbReference type="EC" id="1.1.1.8" evidence="5"/>
<dbReference type="InterPro" id="IPR008927">
    <property type="entry name" value="6-PGluconate_DH-like_C_sf"/>
</dbReference>
<comment type="caution">
    <text evidence="8">The sequence shown here is derived from an EMBL/GenBank/DDBJ whole genome shotgun (WGS) entry which is preliminary data.</text>
</comment>
<dbReference type="InterPro" id="IPR036291">
    <property type="entry name" value="NAD(P)-bd_dom_sf"/>
</dbReference>
<evidence type="ECO:0000313" key="9">
    <source>
        <dbReference type="Proteomes" id="UP001610335"/>
    </source>
</evidence>
<dbReference type="PIRSF" id="PIRSF000114">
    <property type="entry name" value="Glycerol-3-P_dh"/>
    <property type="match status" value="1"/>
</dbReference>
<accession>A0ABR4I9V7</accession>
<dbReference type="PROSITE" id="PS00957">
    <property type="entry name" value="NAD_G3PDH"/>
    <property type="match status" value="1"/>
</dbReference>
<evidence type="ECO:0000256" key="3">
    <source>
        <dbReference type="ARBA" id="ARBA00048683"/>
    </source>
</evidence>
<dbReference type="InterPro" id="IPR006168">
    <property type="entry name" value="G3P_DH_NAD-dep"/>
</dbReference>
<gene>
    <name evidence="8" type="ORF">BDW59DRAFT_180295</name>
</gene>
<dbReference type="SUPFAM" id="SSF51735">
    <property type="entry name" value="NAD(P)-binding Rossmann-fold domains"/>
    <property type="match status" value="1"/>
</dbReference>
<dbReference type="InterPro" id="IPR006109">
    <property type="entry name" value="G3P_DH_NAD-dep_C"/>
</dbReference>
<dbReference type="InterPro" id="IPR013328">
    <property type="entry name" value="6PGD_dom2"/>
</dbReference>
<evidence type="ECO:0000259" key="7">
    <source>
        <dbReference type="Pfam" id="PF07479"/>
    </source>
</evidence>
<comment type="similarity">
    <text evidence="1 4">Belongs to the NAD-dependent glycerol-3-phosphate dehydrogenase family.</text>
</comment>
<evidence type="ECO:0000256" key="2">
    <source>
        <dbReference type="ARBA" id="ARBA00023002"/>
    </source>
</evidence>
<sequence length="406" mass="44658">MPAQKKHQVAIIGSGNWGSTMGKIVAENTASNPDLFHHDVRMWVFEEDIQVPDDSQHRSKYGDKEQKLTSVINNVHENVKYLPGIKLPENLIATPDIVSAVQDATILIFNLPHQFIGKTLDQIKGKHLPYTRGISCIKGVDVSDGIITLYSELIMEKLGIYCGALSGANIAPEVAAEHLCETTIGYDPPPMDLTSGDGCPKDNLIKVDEQRQAKTKPSSIQLERMPQEYAHVDAELWETLFARPYFFVHVVKDVAGVALSGALKNIIALAAGFVAGKQWGENTKAAIIRLGIQEMVLFGRTWFPRSVNERTFTEESAGIADLVASCYGGRNVRSATHAVEKGVSVGEIEETEMNGQKLQGVSTAQTVYAFLEKHEKTEDFPLFCAVNRIVEGRAKVDDMPAILNKK</sequence>
<reference evidence="8 9" key="1">
    <citation type="submission" date="2024-07" db="EMBL/GenBank/DDBJ databases">
        <title>Section-level genome sequencing and comparative genomics of Aspergillus sections Usti and Cavernicolus.</title>
        <authorList>
            <consortium name="Lawrence Berkeley National Laboratory"/>
            <person name="Nybo J.L."/>
            <person name="Vesth T.C."/>
            <person name="Theobald S."/>
            <person name="Frisvad J.C."/>
            <person name="Larsen T.O."/>
            <person name="Kjaerboelling I."/>
            <person name="Rothschild-Mancinelli K."/>
            <person name="Lyhne E.K."/>
            <person name="Kogle M.E."/>
            <person name="Barry K."/>
            <person name="Clum A."/>
            <person name="Na H."/>
            <person name="Ledsgaard L."/>
            <person name="Lin J."/>
            <person name="Lipzen A."/>
            <person name="Kuo A."/>
            <person name="Riley R."/>
            <person name="Mondo S."/>
            <person name="LaButti K."/>
            <person name="Haridas S."/>
            <person name="Pangalinan J."/>
            <person name="Salamov A.A."/>
            <person name="Simmons B.A."/>
            <person name="Magnuson J.K."/>
            <person name="Chen J."/>
            <person name="Drula E."/>
            <person name="Henrissat B."/>
            <person name="Wiebenga A."/>
            <person name="Lubbers R.J."/>
            <person name="Gomes A.C."/>
            <person name="Makela M.R."/>
            <person name="Stajich J."/>
            <person name="Grigoriev I.V."/>
            <person name="Mortensen U.H."/>
            <person name="De vries R.P."/>
            <person name="Baker S.E."/>
            <person name="Andersen M.R."/>
        </authorList>
    </citation>
    <scope>NUCLEOTIDE SEQUENCE [LARGE SCALE GENOMIC DNA]</scope>
    <source>
        <strain evidence="8 9">CBS 600.67</strain>
    </source>
</reference>
<dbReference type="SUPFAM" id="SSF48179">
    <property type="entry name" value="6-phosphogluconate dehydrogenase C-terminal domain-like"/>
    <property type="match status" value="1"/>
</dbReference>
<dbReference type="Pfam" id="PF01210">
    <property type="entry name" value="NAD_Gly3P_dh_N"/>
    <property type="match status" value="1"/>
</dbReference>
<dbReference type="PANTHER" id="PTHR11728:SF31">
    <property type="entry name" value="GLYCEROL-3-PHOSPHATE DEHYDROGENASE [NAD(+)]"/>
    <property type="match status" value="1"/>
</dbReference>
<evidence type="ECO:0000259" key="6">
    <source>
        <dbReference type="Pfam" id="PF01210"/>
    </source>
</evidence>
<dbReference type="Gene3D" id="3.40.50.720">
    <property type="entry name" value="NAD(P)-binding Rossmann-like Domain"/>
    <property type="match status" value="1"/>
</dbReference>
<keyword evidence="9" id="KW-1185">Reference proteome</keyword>
<proteinExistence type="inferred from homology"/>
<dbReference type="InterPro" id="IPR011128">
    <property type="entry name" value="G3P_DH_NAD-dep_N"/>
</dbReference>
<keyword evidence="4" id="KW-0520">NAD</keyword>
<keyword evidence="2 4" id="KW-0560">Oxidoreductase</keyword>
<dbReference type="Pfam" id="PF07479">
    <property type="entry name" value="NAD_Gly3P_dh_C"/>
    <property type="match status" value="1"/>
</dbReference>
<dbReference type="Gene3D" id="1.10.1040.10">
    <property type="entry name" value="N-(1-d-carboxylethyl)-l-norvaline Dehydrogenase, domain 2"/>
    <property type="match status" value="1"/>
</dbReference>
<evidence type="ECO:0000256" key="4">
    <source>
        <dbReference type="RuleBase" id="RU000437"/>
    </source>
</evidence>
<protein>
    <recommendedName>
        <fullName evidence="5">Glycerol-3-phosphate dehydrogenase [NAD(+)]</fullName>
        <ecNumber evidence="5">1.1.1.8</ecNumber>
    </recommendedName>
</protein>
<dbReference type="Proteomes" id="UP001610335">
    <property type="component" value="Unassembled WGS sequence"/>
</dbReference>
<name>A0ABR4I9V7_9EURO</name>
<evidence type="ECO:0000256" key="5">
    <source>
        <dbReference type="RuleBase" id="RU361243"/>
    </source>
</evidence>
<organism evidence="8 9">
    <name type="scientific">Aspergillus cavernicola</name>
    <dbReference type="NCBI Taxonomy" id="176166"/>
    <lineage>
        <taxon>Eukaryota</taxon>
        <taxon>Fungi</taxon>
        <taxon>Dikarya</taxon>
        <taxon>Ascomycota</taxon>
        <taxon>Pezizomycotina</taxon>
        <taxon>Eurotiomycetes</taxon>
        <taxon>Eurotiomycetidae</taxon>
        <taxon>Eurotiales</taxon>
        <taxon>Aspergillaceae</taxon>
        <taxon>Aspergillus</taxon>
        <taxon>Aspergillus subgen. Nidulantes</taxon>
    </lineage>
</organism>
<dbReference type="EMBL" id="JBFXLS010000044">
    <property type="protein sequence ID" value="KAL2824432.1"/>
    <property type="molecule type" value="Genomic_DNA"/>
</dbReference>
<comment type="catalytic activity">
    <reaction evidence="3 5">
        <text>sn-glycerol 3-phosphate + NAD(+) = dihydroxyacetone phosphate + NADH + H(+)</text>
        <dbReference type="Rhea" id="RHEA:11092"/>
        <dbReference type="ChEBI" id="CHEBI:15378"/>
        <dbReference type="ChEBI" id="CHEBI:57540"/>
        <dbReference type="ChEBI" id="CHEBI:57597"/>
        <dbReference type="ChEBI" id="CHEBI:57642"/>
        <dbReference type="ChEBI" id="CHEBI:57945"/>
        <dbReference type="EC" id="1.1.1.8"/>
    </reaction>
</comment>
<dbReference type="PANTHER" id="PTHR11728">
    <property type="entry name" value="GLYCEROL-3-PHOSPHATE DEHYDROGENASE"/>
    <property type="match status" value="1"/>
</dbReference>
<evidence type="ECO:0000313" key="8">
    <source>
        <dbReference type="EMBL" id="KAL2824432.1"/>
    </source>
</evidence>
<feature type="domain" description="Glycerol-3-phosphate dehydrogenase NAD-dependent N-terminal" evidence="6">
    <location>
        <begin position="8"/>
        <end position="187"/>
    </location>
</feature>